<proteinExistence type="inferred from homology"/>
<feature type="domain" description="Peptidase M16 N-terminal" evidence="3">
    <location>
        <begin position="60"/>
        <end position="209"/>
    </location>
</feature>
<comment type="caution">
    <text evidence="5">The sequence shown here is derived from an EMBL/GenBank/DDBJ whole genome shotgun (WGS) entry which is preliminary data.</text>
</comment>
<dbReference type="GO" id="GO:0046872">
    <property type="term" value="F:metal ion binding"/>
    <property type="evidence" value="ECO:0007669"/>
    <property type="project" value="InterPro"/>
</dbReference>
<dbReference type="Proteomes" id="UP001311799">
    <property type="component" value="Unassembled WGS sequence"/>
</dbReference>
<evidence type="ECO:0000256" key="2">
    <source>
        <dbReference type="ARBA" id="ARBA00007261"/>
    </source>
</evidence>
<feature type="domain" description="Peptidase M16 C-terminal" evidence="4">
    <location>
        <begin position="216"/>
        <end position="404"/>
    </location>
</feature>
<reference evidence="5 6" key="1">
    <citation type="submission" date="2023-10" db="EMBL/GenBank/DDBJ databases">
        <title>Comparative genomics analysis reveals potential genetic determinants of host preference in Cryptosporidium xiaoi.</title>
        <authorList>
            <person name="Xiao L."/>
            <person name="Li J."/>
        </authorList>
    </citation>
    <scope>NUCLEOTIDE SEQUENCE [LARGE SCALE GENOMIC DNA]</scope>
    <source>
        <strain evidence="5 6">52996</strain>
    </source>
</reference>
<dbReference type="InterPro" id="IPR011249">
    <property type="entry name" value="Metalloenz_LuxS/M16"/>
</dbReference>
<dbReference type="Pfam" id="PF00675">
    <property type="entry name" value="Peptidase_M16"/>
    <property type="match status" value="1"/>
</dbReference>
<evidence type="ECO:0000313" key="6">
    <source>
        <dbReference type="Proteomes" id="UP001311799"/>
    </source>
</evidence>
<dbReference type="GO" id="GO:0006627">
    <property type="term" value="P:protein processing involved in protein targeting to mitochondrion"/>
    <property type="evidence" value="ECO:0007669"/>
    <property type="project" value="TreeGrafter"/>
</dbReference>
<evidence type="ECO:0000259" key="3">
    <source>
        <dbReference type="Pfam" id="PF00675"/>
    </source>
</evidence>
<keyword evidence="6" id="KW-1185">Reference proteome</keyword>
<dbReference type="PANTHER" id="PTHR11851:SF49">
    <property type="entry name" value="MITOCHONDRIAL-PROCESSING PEPTIDASE SUBUNIT ALPHA"/>
    <property type="match status" value="1"/>
</dbReference>
<dbReference type="InterPro" id="IPR007863">
    <property type="entry name" value="Peptidase_M16_C"/>
</dbReference>
<comment type="similarity">
    <text evidence="2">Belongs to the peptidase M16 family.</text>
</comment>
<dbReference type="PANTHER" id="PTHR11851">
    <property type="entry name" value="METALLOPROTEASE"/>
    <property type="match status" value="1"/>
</dbReference>
<organism evidence="5 6">
    <name type="scientific">Cryptosporidium xiaoi</name>
    <dbReference type="NCBI Taxonomy" id="659607"/>
    <lineage>
        <taxon>Eukaryota</taxon>
        <taxon>Sar</taxon>
        <taxon>Alveolata</taxon>
        <taxon>Apicomplexa</taxon>
        <taxon>Conoidasida</taxon>
        <taxon>Coccidia</taxon>
        <taxon>Eucoccidiorida</taxon>
        <taxon>Eimeriorina</taxon>
        <taxon>Cryptosporidiidae</taxon>
        <taxon>Cryptosporidium</taxon>
    </lineage>
</organism>
<dbReference type="InterPro" id="IPR050361">
    <property type="entry name" value="MPP/UQCRC_Complex"/>
</dbReference>
<dbReference type="InterPro" id="IPR011765">
    <property type="entry name" value="Pept_M16_N"/>
</dbReference>
<evidence type="ECO:0000256" key="1">
    <source>
        <dbReference type="ARBA" id="ARBA00002123"/>
    </source>
</evidence>
<dbReference type="AlphaFoldDB" id="A0AAV9Y0V4"/>
<gene>
    <name evidence="5" type="ORF">RS030_152272</name>
</gene>
<dbReference type="EMBL" id="JAWDEY010000006">
    <property type="protein sequence ID" value="KAK6590477.1"/>
    <property type="molecule type" value="Genomic_DNA"/>
</dbReference>
<sequence>MIKDIKLFNKGLRKLSTLTVRSIRPDFKLVGTRLPLLEILGKEKFKNGLIFSKLNNGLRVISNESDGKISKLGLFIRMGTRMESKNSFGASRILYDLAINSKSKNGFGPSLIDKFNLNGVFLHGTQDREFTSFFLEYLNEFESDHIDEFLDSIFRVCKFDFNDGEIEKTKKEVSKDLKAKHDDVEMLVQELLNSTAWSKGTLGNPLIQTTERISEIKREDLEKYKNEYFSPENMIIFGLGLKHMDLLKKIMKYSVKSSISSGEHGITNKKNSLSPSIYTGGMKTVLLKKPFTNIVIALNTGSDWKSYDLIVLSVLQAHLGGGSSFSVGGPGKGMHSKLFLDVLNKFYWVESCNCFISQFSDSGIFGIQLVSFPGFSSESLRAIASQFKNMSKMTVEELNRAKNIVKSAISMIYEDKNSFMEDIATQILSHSEYITIEDLISSIDEIRIEDIKRVSEKILSGVDKPTIIAVGPDVHQLPDYYGIKKLLKQTVT</sequence>
<dbReference type="GO" id="GO:0005739">
    <property type="term" value="C:mitochondrion"/>
    <property type="evidence" value="ECO:0007669"/>
    <property type="project" value="TreeGrafter"/>
</dbReference>
<dbReference type="SUPFAM" id="SSF63411">
    <property type="entry name" value="LuxS/MPP-like metallohydrolase"/>
    <property type="match status" value="2"/>
</dbReference>
<protein>
    <submittedName>
        <fullName evidence="5">Mitochondrial processing peptidase</fullName>
    </submittedName>
</protein>
<comment type="function">
    <text evidence="1">Substrate recognition and binding subunit of the essential mitochondrial processing protease (MPP), which cleaves the mitochondrial sequence off newly imported precursors proteins.</text>
</comment>
<evidence type="ECO:0000259" key="4">
    <source>
        <dbReference type="Pfam" id="PF05193"/>
    </source>
</evidence>
<dbReference type="Gene3D" id="3.30.830.10">
    <property type="entry name" value="Metalloenzyme, LuxS/M16 peptidase-like"/>
    <property type="match status" value="2"/>
</dbReference>
<evidence type="ECO:0000313" key="5">
    <source>
        <dbReference type="EMBL" id="KAK6590477.1"/>
    </source>
</evidence>
<name>A0AAV9Y0V4_9CRYT</name>
<dbReference type="Pfam" id="PF05193">
    <property type="entry name" value="Peptidase_M16_C"/>
    <property type="match status" value="1"/>
</dbReference>
<accession>A0AAV9Y0V4</accession>